<comment type="caution">
    <text evidence="1">The sequence shown here is derived from an EMBL/GenBank/DDBJ whole genome shotgun (WGS) entry which is preliminary data.</text>
</comment>
<gene>
    <name evidence="1" type="ORF">GCM10022279_04650</name>
</gene>
<organism evidence="1 2">
    <name type="scientific">Comamonas faecalis</name>
    <dbReference type="NCBI Taxonomy" id="1387849"/>
    <lineage>
        <taxon>Bacteria</taxon>
        <taxon>Pseudomonadati</taxon>
        <taxon>Pseudomonadota</taxon>
        <taxon>Betaproteobacteria</taxon>
        <taxon>Burkholderiales</taxon>
        <taxon>Comamonadaceae</taxon>
        <taxon>Comamonas</taxon>
    </lineage>
</organism>
<reference evidence="2" key="1">
    <citation type="journal article" date="2019" name="Int. J. Syst. Evol. Microbiol.">
        <title>The Global Catalogue of Microorganisms (GCM) 10K type strain sequencing project: providing services to taxonomists for standard genome sequencing and annotation.</title>
        <authorList>
            <consortium name="The Broad Institute Genomics Platform"/>
            <consortium name="The Broad Institute Genome Sequencing Center for Infectious Disease"/>
            <person name="Wu L."/>
            <person name="Ma J."/>
        </authorList>
    </citation>
    <scope>NUCLEOTIDE SEQUENCE [LARGE SCALE GENOMIC DNA]</scope>
    <source>
        <strain evidence="2">JCM 17561</strain>
    </source>
</reference>
<keyword evidence="2" id="KW-1185">Reference proteome</keyword>
<dbReference type="EMBL" id="BAABBP010000003">
    <property type="protein sequence ID" value="GAA3984483.1"/>
    <property type="molecule type" value="Genomic_DNA"/>
</dbReference>
<proteinExistence type="predicted"/>
<protein>
    <recommendedName>
        <fullName evidence="3">Flagellar basal body rod protein</fullName>
    </recommendedName>
</protein>
<evidence type="ECO:0008006" key="3">
    <source>
        <dbReference type="Google" id="ProtNLM"/>
    </source>
</evidence>
<evidence type="ECO:0000313" key="2">
    <source>
        <dbReference type="Proteomes" id="UP001501627"/>
    </source>
</evidence>
<dbReference type="RefSeq" id="WP_103045433.1">
    <property type="nucleotide sequence ID" value="NZ_BAABBP010000003.1"/>
</dbReference>
<name>A0ABP7QL98_9BURK</name>
<accession>A0ABP7QL98</accession>
<sequence>MSPSFTIARSGLQAAQLHLDAAAHNTANLQTHGFRSTVVQQQAEPGAGVRAQAVANTGGAPSLETQAVQQLAATYAFKANAVALRISDETAGHLLDTRA</sequence>
<evidence type="ECO:0000313" key="1">
    <source>
        <dbReference type="EMBL" id="GAA3984483.1"/>
    </source>
</evidence>
<dbReference type="Proteomes" id="UP001501627">
    <property type="component" value="Unassembled WGS sequence"/>
</dbReference>